<comment type="caution">
    <text evidence="3">The sequence shown here is derived from an EMBL/GenBank/DDBJ whole genome shotgun (WGS) entry which is preliminary data.</text>
</comment>
<dbReference type="EMBL" id="VTUZ01000006">
    <property type="protein sequence ID" value="KAA1012604.1"/>
    <property type="molecule type" value="Genomic_DNA"/>
</dbReference>
<proteinExistence type="predicted"/>
<evidence type="ECO:0000313" key="4">
    <source>
        <dbReference type="Proteomes" id="UP000325273"/>
    </source>
</evidence>
<dbReference type="Pfam" id="PF16778">
    <property type="entry name" value="Phage_tail_APC"/>
    <property type="match status" value="1"/>
</dbReference>
<dbReference type="InterPro" id="IPR031893">
    <property type="entry name" value="Phage_tail_APC"/>
</dbReference>
<name>A0A5B0HCC3_9BURK</name>
<evidence type="ECO:0000259" key="2">
    <source>
        <dbReference type="Pfam" id="PF16778"/>
    </source>
</evidence>
<dbReference type="Proteomes" id="UP000325273">
    <property type="component" value="Unassembled WGS sequence"/>
</dbReference>
<gene>
    <name evidence="3" type="ORF">FVF58_12030</name>
</gene>
<reference evidence="3 4" key="1">
    <citation type="submission" date="2019-08" db="EMBL/GenBank/DDBJ databases">
        <title>Paraburkholderia sp. DCY113.</title>
        <authorList>
            <person name="Kang J."/>
        </authorList>
    </citation>
    <scope>NUCLEOTIDE SEQUENCE [LARGE SCALE GENOMIC DNA]</scope>
    <source>
        <strain evidence="3 4">DCY113</strain>
    </source>
</reference>
<keyword evidence="4" id="KW-1185">Reference proteome</keyword>
<evidence type="ECO:0000256" key="1">
    <source>
        <dbReference type="SAM" id="MobiDB-lite"/>
    </source>
</evidence>
<organism evidence="3 4">
    <name type="scientific">Paraburkholderia panacisoli</name>
    <dbReference type="NCBI Taxonomy" id="2603818"/>
    <lineage>
        <taxon>Bacteria</taxon>
        <taxon>Pseudomonadati</taxon>
        <taxon>Pseudomonadota</taxon>
        <taxon>Betaproteobacteria</taxon>
        <taxon>Burkholderiales</taxon>
        <taxon>Burkholderiaceae</taxon>
        <taxon>Paraburkholderia</taxon>
    </lineage>
</organism>
<evidence type="ECO:0000313" key="3">
    <source>
        <dbReference type="EMBL" id="KAA1012604.1"/>
    </source>
</evidence>
<protein>
    <recommendedName>
        <fullName evidence="2">Phage tail assembly chaperone-like domain-containing protein</fullName>
    </recommendedName>
</protein>
<feature type="domain" description="Phage tail assembly chaperone-like" evidence="2">
    <location>
        <begin position="110"/>
        <end position="140"/>
    </location>
</feature>
<sequence length="152" mass="16255">MNKATKSLGEAFKSAACNLSSQRPSSRSNVAATSKSSGPSSFVTISAKRSLSVSSSISLFHGESSILKRSARPALSSTYFSIAASAFALKPSSRSSFTVPFRLKGDARTNSDAWKVYRQALRDVPQQAGFPMNIEWPDLPGDTDAQDTLCIL</sequence>
<accession>A0A5B0HCC3</accession>
<dbReference type="AlphaFoldDB" id="A0A5B0HCC3"/>
<feature type="region of interest" description="Disordered" evidence="1">
    <location>
        <begin position="17"/>
        <end position="41"/>
    </location>
</feature>